<dbReference type="PANTHER" id="PTHR35397">
    <property type="entry name" value="C2 DOMAIN-CONTAINING PROTEIN-RELATED"/>
    <property type="match status" value="1"/>
</dbReference>
<gene>
    <name evidence="2" type="ORF">RMAR1173_LOCUS10300</name>
</gene>
<feature type="region of interest" description="Disordered" evidence="1">
    <location>
        <begin position="1174"/>
        <end position="1223"/>
    </location>
</feature>
<feature type="compositionally biased region" description="Low complexity" evidence="1">
    <location>
        <begin position="1200"/>
        <end position="1213"/>
    </location>
</feature>
<feature type="region of interest" description="Disordered" evidence="1">
    <location>
        <begin position="1273"/>
        <end position="1397"/>
    </location>
</feature>
<evidence type="ECO:0000313" key="2">
    <source>
        <dbReference type="EMBL" id="CAD9687096.1"/>
    </source>
</evidence>
<dbReference type="PANTHER" id="PTHR35397:SF1">
    <property type="entry name" value="ARMADILLO-LIKE HELICAL DOMAIN-CONTAINING PROTEIN"/>
    <property type="match status" value="1"/>
</dbReference>
<feature type="compositionally biased region" description="Low complexity" evidence="1">
    <location>
        <begin position="1180"/>
        <end position="1191"/>
    </location>
</feature>
<feature type="region of interest" description="Disordered" evidence="1">
    <location>
        <begin position="539"/>
        <end position="562"/>
    </location>
</feature>
<accession>A0A7S2S1Y1</accession>
<name>A0A7S2S1Y1_9STRA</name>
<reference evidence="2" key="1">
    <citation type="submission" date="2021-01" db="EMBL/GenBank/DDBJ databases">
        <authorList>
            <person name="Corre E."/>
            <person name="Pelletier E."/>
            <person name="Niang G."/>
            <person name="Scheremetjew M."/>
            <person name="Finn R."/>
            <person name="Kale V."/>
            <person name="Holt S."/>
            <person name="Cochrane G."/>
            <person name="Meng A."/>
            <person name="Brown T."/>
            <person name="Cohen L."/>
        </authorList>
    </citation>
    <scope>NUCLEOTIDE SEQUENCE</scope>
    <source>
        <strain evidence="2">CCMP1243</strain>
    </source>
</reference>
<dbReference type="EMBL" id="HBHJ01015518">
    <property type="protein sequence ID" value="CAD9687096.1"/>
    <property type="molecule type" value="Transcribed_RNA"/>
</dbReference>
<organism evidence="2">
    <name type="scientific">Rhizochromulina marina</name>
    <dbReference type="NCBI Taxonomy" id="1034831"/>
    <lineage>
        <taxon>Eukaryota</taxon>
        <taxon>Sar</taxon>
        <taxon>Stramenopiles</taxon>
        <taxon>Ochrophyta</taxon>
        <taxon>Dictyochophyceae</taxon>
        <taxon>Rhizochromulinales</taxon>
        <taxon>Rhizochromulina</taxon>
    </lineage>
</organism>
<sequence>MAAPTQALPQAWLHAVPEGDEELYGKTRQFSVRLSALRAYDLLKRSRFMGKSTARPFVRVLFGAEASSGPPAMQSNRNARRVLLSEPVVASAAMKAEWPDFHEAFLFKASLRQLPSLLLVVEVWYSRTECAGSAQVPLSHVATGPTYHDYEVNAKGKPSGHISLSCVMDEVSEWQLRVTSMTASLDGYAQRHPGESLGSEATAPFGHIGHRHSYMSSLDGLHPDGRFPKLVLRQNRHSISSSVLTDDQRLTSLQLVAAQGLPDGFQGGRPISMPHPPGSTPPPPPPPPGAVSQQLSTSSSPDTSTDALPPSPSSMRRSISTSSVAGLGSYTAGGGSRRLSHRASLTLVANAFDIDQTTPRVTRRFRVSYYLAQGSEKGRVHESRTQAVPRWSSTSSSSALVEWETGQRSEDDPLPSIHFNGSFGYFLNSTMYFRLVSMDTSTPRRSSGSVGGGLMQEGHGWMPLIKMHEFTEQQANPGGAETSSPVRMDETLYLDGNPVGRLHLSLSFEALPVLRQANSGVLTESGAKSNIPVVFRESATPSLAPSPSSSPPSSPRSSGAKKLPGDFKLPAVSVSALPKEARQVLAHHKELLDLMDRKGTDTKRLELVTRMTTILRSTHVQTSLCWLYTSKPALVKVRSCLADIASWGLQIANDQPYRMKCATFSLIFMVLKRAEIGDLTMLGFDPMAVGEAPETFPGDTVDLYQAMELRELHCRAAAFAVHLLASGAFDELRLFCARVLAICSFRLPLTLGVALDETVSAAVVHRGGENGGGGAAGAADHGEVIGAEGAPPPSPAAGSAGAKEGPRDQGTAARPSGAAVAWLEESQDPSFSALAVDRRTVKVRDPVVKLLDWRPLHHLLVEHFGEAALQAQDAVVPALQPGVEALLRRQTGFYALYATQWMRYALDTLATSKAAAGVQVIKWHEVPGYLPTLRSFLLQIRRFPPGRYPRLLRRLSYTMVSNPAVVSILVRHILRKTNIHDQAAVSNTMDSVSSWLSGYRRWMLRMKHAYENFEVSEHDLVKGTVQGSPWDVEAPFFTPVLDPKFLASHSVLPPYFDFQLLAVALRMVLVDRLTLSSNTTIKALELLYRDWDGFPETKADNIRSLLLQAFPTLFLHWDPQVARFFHHVLAYRVLRQHGWACLANDRGPLNPSVMGDMMYQHGDDEQSLRHIRILPRNAPPGSGSSYSVPGGSSRGGGSRLQGAALSSPLISPPGSGGNGGSTIAAATTVAKGGGGGTSLAPGAGSGSRLRSSTFSWLKLPGFTGTRGKARSEVDLSASYHSPPSSSTKANIPRSLSGRIHKTSPSPSRFPSPLRPGDQLSPSEAPTPPSKTGATTDMSKSLRRTSSEPPLPGLHIDARPVTGTVDTSPSPPTSPAHPGSSPLRLLKRTGQPPPDPSLQAAFMAALREAKLACLEYRKRYPTTIRGVVMDEDGLLLEAGEASGTGADDEDVYSALEPMRTELEASRPGNATALPTAWKIPEEAWPYAARSVLAWSAVWTESEHAYSLAKDLDSGAEIHENAQGLLNFIPQLHWTTVLHDETGDLIGGNHADVAEDDETGR</sequence>
<feature type="compositionally biased region" description="Polar residues" evidence="1">
    <location>
        <begin position="1319"/>
        <end position="1338"/>
    </location>
</feature>
<feature type="compositionally biased region" description="Low complexity" evidence="1">
    <location>
        <begin position="292"/>
        <end position="323"/>
    </location>
</feature>
<dbReference type="InterPro" id="IPR013887">
    <property type="entry name" value="UPF0592"/>
</dbReference>
<feature type="region of interest" description="Disordered" evidence="1">
    <location>
        <begin position="261"/>
        <end position="325"/>
    </location>
</feature>
<evidence type="ECO:0008006" key="3">
    <source>
        <dbReference type="Google" id="ProtNLM"/>
    </source>
</evidence>
<evidence type="ECO:0000256" key="1">
    <source>
        <dbReference type="SAM" id="MobiDB-lite"/>
    </source>
</evidence>
<proteinExistence type="predicted"/>
<feature type="region of interest" description="Disordered" evidence="1">
    <location>
        <begin position="770"/>
        <end position="818"/>
    </location>
</feature>
<protein>
    <recommendedName>
        <fullName evidence="3">C2 domain-containing protein</fullName>
    </recommendedName>
</protein>
<feature type="compositionally biased region" description="Pro residues" evidence="1">
    <location>
        <begin position="273"/>
        <end position="289"/>
    </location>
</feature>
<feature type="compositionally biased region" description="Low complexity" evidence="1">
    <location>
        <begin position="1276"/>
        <end position="1286"/>
    </location>
</feature>
<dbReference type="Pfam" id="PF08578">
    <property type="entry name" value="DUF1765"/>
    <property type="match status" value="1"/>
</dbReference>